<dbReference type="SMART" id="SM00315">
    <property type="entry name" value="RGS"/>
    <property type="match status" value="1"/>
</dbReference>
<evidence type="ECO:0000259" key="4">
    <source>
        <dbReference type="PROSITE" id="PS50186"/>
    </source>
</evidence>
<protein>
    <submittedName>
        <fullName evidence="5">Regulator of G protein signaling 7</fullName>
    </submittedName>
</protein>
<dbReference type="PROSITE" id="PS50186">
    <property type="entry name" value="DEP"/>
    <property type="match status" value="1"/>
</dbReference>
<name>A0A8C4NHU3_EPTBU</name>
<dbReference type="Pfam" id="PF18148">
    <property type="entry name" value="RGS_DHEX"/>
    <property type="match status" value="1"/>
</dbReference>
<reference evidence="5" key="2">
    <citation type="submission" date="2025-09" db="UniProtKB">
        <authorList>
            <consortium name="Ensembl"/>
        </authorList>
    </citation>
    <scope>IDENTIFICATION</scope>
</reference>
<dbReference type="FunFam" id="1.10.167.10:FF:000001">
    <property type="entry name" value="Putative regulator of g-protein signaling 12"/>
    <property type="match status" value="1"/>
</dbReference>
<keyword evidence="2" id="KW-0812">Transmembrane</keyword>
<dbReference type="GO" id="GO:0005096">
    <property type="term" value="F:GTPase activator activity"/>
    <property type="evidence" value="ECO:0007669"/>
    <property type="project" value="TreeGrafter"/>
</dbReference>
<keyword evidence="2" id="KW-1133">Transmembrane helix</keyword>
<dbReference type="GO" id="GO:0005737">
    <property type="term" value="C:cytoplasm"/>
    <property type="evidence" value="ECO:0007669"/>
    <property type="project" value="TreeGrafter"/>
</dbReference>
<dbReference type="Gene3D" id="1.10.167.10">
    <property type="entry name" value="Regulator of G-protein Signalling 4, domain 2"/>
    <property type="match status" value="1"/>
</dbReference>
<evidence type="ECO:0000256" key="1">
    <source>
        <dbReference type="ARBA" id="ARBA00022700"/>
    </source>
</evidence>
<sequence>MQNEKTGVPIRNVKSFLSKIPSVVTGTDIVQWLMNQLNIDEPVEALHLGTLLAAHGYFFPISDHVLTLTEDGTFYRFQTPYFWLSNCWEPQNIDYAVYLCKRAMQNKARLELADYEADSLARLQRLFARKWEFIFMQAEAQAKVDKKRDKVERKILDSQERAFWDVHRPVPGCVNVTEIDIKKSCRLRNPKRTKTVFCILLITLPLINLIWNLEPLLYKPMIWSLIFVASTAMRFSNNLNNYLDINFHHLLVTTAFSLPSYFSHLSSNEVGPARVHRWGFSLEEMLKDLFGQDLFLSFLQSEFSSENLRFWLAVQDLRKRPWRTVSDRAEEIWCEFLAPGAPSPINLDSQTYDRAVKAMDRPTHHTFEEAQEQIYKLMKSDSYARFLRSSLYQDLLHPRKKVTCLFFYLPAYCLILQIH</sequence>
<dbReference type="Ensembl" id="ENSEBUT00000007410.1">
    <property type="protein sequence ID" value="ENSEBUP00000006944.1"/>
    <property type="gene ID" value="ENSEBUG00000004551.1"/>
</dbReference>
<reference evidence="5" key="1">
    <citation type="submission" date="2025-08" db="UniProtKB">
        <authorList>
            <consortium name="Ensembl"/>
        </authorList>
    </citation>
    <scope>IDENTIFICATION</scope>
</reference>
<dbReference type="GO" id="GO:0035556">
    <property type="term" value="P:intracellular signal transduction"/>
    <property type="evidence" value="ECO:0007669"/>
    <property type="project" value="InterPro"/>
</dbReference>
<evidence type="ECO:0000313" key="6">
    <source>
        <dbReference type="Proteomes" id="UP000694388"/>
    </source>
</evidence>
<feature type="transmembrane region" description="Helical" evidence="2">
    <location>
        <begin position="193"/>
        <end position="211"/>
    </location>
</feature>
<dbReference type="InterPro" id="IPR024066">
    <property type="entry name" value="RGS_subdom1/3"/>
</dbReference>
<dbReference type="Proteomes" id="UP000694388">
    <property type="component" value="Unplaced"/>
</dbReference>
<feature type="domain" description="DEP" evidence="4">
    <location>
        <begin position="4"/>
        <end position="79"/>
    </location>
</feature>
<dbReference type="GO" id="GO:0008277">
    <property type="term" value="P:regulation of G protein-coupled receptor signaling pathway"/>
    <property type="evidence" value="ECO:0007669"/>
    <property type="project" value="InterPro"/>
</dbReference>
<dbReference type="SUPFAM" id="SSF46785">
    <property type="entry name" value="Winged helix' DNA-binding domain"/>
    <property type="match status" value="1"/>
</dbReference>
<proteinExistence type="predicted"/>
<dbReference type="Gene3D" id="1.10.10.10">
    <property type="entry name" value="Winged helix-like DNA-binding domain superfamily/Winged helix DNA-binding domain"/>
    <property type="match status" value="1"/>
</dbReference>
<dbReference type="FunFam" id="1.10.1240.60:FF:000001">
    <property type="entry name" value="Regulator of G-protein signaling 6"/>
    <property type="match status" value="1"/>
</dbReference>
<evidence type="ECO:0000313" key="5">
    <source>
        <dbReference type="Ensembl" id="ENSEBUP00000006944.1"/>
    </source>
</evidence>
<dbReference type="Pfam" id="PF00615">
    <property type="entry name" value="RGS"/>
    <property type="match status" value="1"/>
</dbReference>
<dbReference type="Gene3D" id="1.10.196.10">
    <property type="match status" value="1"/>
</dbReference>
<dbReference type="InterPro" id="IPR000591">
    <property type="entry name" value="DEP_dom"/>
</dbReference>
<dbReference type="GeneTree" id="ENSGT00940000156661"/>
<dbReference type="Pfam" id="PF00610">
    <property type="entry name" value="DEP"/>
    <property type="match status" value="1"/>
</dbReference>
<dbReference type="InterPro" id="IPR016137">
    <property type="entry name" value="RGS"/>
</dbReference>
<dbReference type="AlphaFoldDB" id="A0A8C4NHU3"/>
<evidence type="ECO:0000259" key="3">
    <source>
        <dbReference type="PROSITE" id="PS50132"/>
    </source>
</evidence>
<feature type="domain" description="RGS" evidence="3">
    <location>
        <begin position="281"/>
        <end position="396"/>
    </location>
</feature>
<keyword evidence="6" id="KW-1185">Reference proteome</keyword>
<keyword evidence="2" id="KW-0472">Membrane</keyword>
<organism evidence="5 6">
    <name type="scientific">Eptatretus burgeri</name>
    <name type="common">Inshore hagfish</name>
    <dbReference type="NCBI Taxonomy" id="7764"/>
    <lineage>
        <taxon>Eukaryota</taxon>
        <taxon>Metazoa</taxon>
        <taxon>Chordata</taxon>
        <taxon>Craniata</taxon>
        <taxon>Vertebrata</taxon>
        <taxon>Cyclostomata</taxon>
        <taxon>Myxini</taxon>
        <taxon>Myxiniformes</taxon>
        <taxon>Myxinidae</taxon>
        <taxon>Eptatretinae</taxon>
        <taxon>Eptatretus</taxon>
    </lineage>
</organism>
<dbReference type="SMART" id="SM00049">
    <property type="entry name" value="DEP"/>
    <property type="match status" value="1"/>
</dbReference>
<dbReference type="CDD" id="cd04450">
    <property type="entry name" value="DEP_RGS7-like"/>
    <property type="match status" value="1"/>
</dbReference>
<dbReference type="InterPro" id="IPR040759">
    <property type="entry name" value="RGS_DHEX"/>
</dbReference>
<dbReference type="PRINTS" id="PR01301">
    <property type="entry name" value="RGSPROTEIN"/>
</dbReference>
<accession>A0A8C4NHU3</accession>
<dbReference type="InterPro" id="IPR036305">
    <property type="entry name" value="RGS_sf"/>
</dbReference>
<keyword evidence="1" id="KW-0734">Signal transduction inhibitor</keyword>
<evidence type="ECO:0000256" key="2">
    <source>
        <dbReference type="SAM" id="Phobius"/>
    </source>
</evidence>
<dbReference type="InterPro" id="IPR044926">
    <property type="entry name" value="RGS_subdomain_2"/>
</dbReference>
<dbReference type="GO" id="GO:0009968">
    <property type="term" value="P:negative regulation of signal transduction"/>
    <property type="evidence" value="ECO:0007669"/>
    <property type="project" value="UniProtKB-KW"/>
</dbReference>
<dbReference type="FunFam" id="1.10.10.10:FF:000162">
    <property type="entry name" value="Regulator of G-protein signaling 6"/>
    <property type="match status" value="1"/>
</dbReference>
<dbReference type="Gene3D" id="1.10.1240.60">
    <property type="match status" value="1"/>
</dbReference>
<dbReference type="InterPro" id="IPR036390">
    <property type="entry name" value="WH_DNA-bd_sf"/>
</dbReference>
<dbReference type="PROSITE" id="PS50132">
    <property type="entry name" value="RGS"/>
    <property type="match status" value="1"/>
</dbReference>
<dbReference type="SUPFAM" id="SSF48097">
    <property type="entry name" value="Regulator of G-protein signaling, RGS"/>
    <property type="match status" value="1"/>
</dbReference>
<dbReference type="PANTHER" id="PTHR45746">
    <property type="entry name" value="LP21163P"/>
    <property type="match status" value="1"/>
</dbReference>
<dbReference type="PANTHER" id="PTHR45746:SF6">
    <property type="entry name" value="LP21163P"/>
    <property type="match status" value="1"/>
</dbReference>
<dbReference type="GO" id="GO:0043005">
    <property type="term" value="C:neuron projection"/>
    <property type="evidence" value="ECO:0007669"/>
    <property type="project" value="TreeGrafter"/>
</dbReference>
<dbReference type="InterPro" id="IPR036388">
    <property type="entry name" value="WH-like_DNA-bd_sf"/>
</dbReference>
<dbReference type="InterPro" id="IPR047017">
    <property type="entry name" value="RGS6/7/9/11_DHEX_sf"/>
</dbReference>
<dbReference type="OMA" id="TXENLAR"/>
<dbReference type="InterPro" id="IPR047016">
    <property type="entry name" value="RGS6/7/9/11"/>
</dbReference>